<sequence>LVAVLAVKIFLGLQDGQVELRDVLGADLGVTLGQVVHQHPATLEANQASVALVDEAVVLARHHLGDGGLVNIDSTSCEHEVVPLVSAGVQPLHVLAQLVLALELAAAGLAHELAVVRVPQHVQPKLVHAREHLASEGGDSDPVGVERPDVFFQQDEVLEDLGTLFAGEPPTLVRVRDLGVLSQPGPRREVCPADRTVEVLPVAVCLHVARHRRVGHHTLGAHGALWEGRQRIMGYVHAEKKHL</sequence>
<name>A0A3S0ZFB0_ELYCH</name>
<dbReference type="AlphaFoldDB" id="A0A3S0ZFB0"/>
<protein>
    <submittedName>
        <fullName evidence="1">Uncharacterized protein</fullName>
    </submittedName>
</protein>
<evidence type="ECO:0000313" key="2">
    <source>
        <dbReference type="Proteomes" id="UP000271974"/>
    </source>
</evidence>
<dbReference type="EMBL" id="RQTK01000571">
    <property type="protein sequence ID" value="RUS77562.1"/>
    <property type="molecule type" value="Genomic_DNA"/>
</dbReference>
<gene>
    <name evidence="1" type="ORF">EGW08_014666</name>
</gene>
<proteinExistence type="predicted"/>
<accession>A0A3S0ZFB0</accession>
<feature type="non-terminal residue" evidence="1">
    <location>
        <position position="1"/>
    </location>
</feature>
<dbReference type="Proteomes" id="UP000271974">
    <property type="component" value="Unassembled WGS sequence"/>
</dbReference>
<keyword evidence="2" id="KW-1185">Reference proteome</keyword>
<comment type="caution">
    <text evidence="1">The sequence shown here is derived from an EMBL/GenBank/DDBJ whole genome shotgun (WGS) entry which is preliminary data.</text>
</comment>
<reference evidence="1 2" key="1">
    <citation type="submission" date="2019-01" db="EMBL/GenBank/DDBJ databases">
        <title>A draft genome assembly of the solar-powered sea slug Elysia chlorotica.</title>
        <authorList>
            <person name="Cai H."/>
            <person name="Li Q."/>
            <person name="Fang X."/>
            <person name="Li J."/>
            <person name="Curtis N.E."/>
            <person name="Altenburger A."/>
            <person name="Shibata T."/>
            <person name="Feng M."/>
            <person name="Maeda T."/>
            <person name="Schwartz J.A."/>
            <person name="Shigenobu S."/>
            <person name="Lundholm N."/>
            <person name="Nishiyama T."/>
            <person name="Yang H."/>
            <person name="Hasebe M."/>
            <person name="Li S."/>
            <person name="Pierce S.K."/>
            <person name="Wang J."/>
        </authorList>
    </citation>
    <scope>NUCLEOTIDE SEQUENCE [LARGE SCALE GENOMIC DNA]</scope>
    <source>
        <strain evidence="1">EC2010</strain>
        <tissue evidence="1">Whole organism of an adult</tissue>
    </source>
</reference>
<evidence type="ECO:0000313" key="1">
    <source>
        <dbReference type="EMBL" id="RUS77562.1"/>
    </source>
</evidence>
<organism evidence="1 2">
    <name type="scientific">Elysia chlorotica</name>
    <name type="common">Eastern emerald elysia</name>
    <name type="synonym">Sea slug</name>
    <dbReference type="NCBI Taxonomy" id="188477"/>
    <lineage>
        <taxon>Eukaryota</taxon>
        <taxon>Metazoa</taxon>
        <taxon>Spiralia</taxon>
        <taxon>Lophotrochozoa</taxon>
        <taxon>Mollusca</taxon>
        <taxon>Gastropoda</taxon>
        <taxon>Heterobranchia</taxon>
        <taxon>Euthyneura</taxon>
        <taxon>Panpulmonata</taxon>
        <taxon>Sacoglossa</taxon>
        <taxon>Placobranchoidea</taxon>
        <taxon>Plakobranchidae</taxon>
        <taxon>Elysia</taxon>
    </lineage>
</organism>